<dbReference type="InterPro" id="IPR016024">
    <property type="entry name" value="ARM-type_fold"/>
</dbReference>
<dbReference type="PANTHER" id="PTHR17695:SF11">
    <property type="entry name" value="SMALL SUBUNIT PROCESSOME COMPONENT 20 HOMOLOG"/>
    <property type="match status" value="1"/>
</dbReference>
<sequence length="2322" mass="262714">MKNSAFILEWCFNSLAFAFRYLSSELTGDLWTTFESFETLFKERKKAYIGRFCAEAMSYLIRKSPQESFSAFVDTFFNYMAESDFHEEFLDSMVSLFAEAMKLAKENVHSKSMMILKTLIAKLIPGHRSNPTYLQVVAKVIMDLLHHASRPNGCDLSQRMFSEFHSRILIANSVETLHHLLFLVSAIVFVDNGGKLRWESDSVTFLKAVGDFYSAVTKSQKSETEAQLLLSLLLNLVVRNSDVTIGAALLKHLWDVIANDTEVLRVSILELLGDLPNEKYQALGIGRLLQQTINGLDSTAGLQRLSLLILREAGCHNGQLNSLSIPSSLMNQLLIGVIEDANDPRKELTDVAWRCEIFKLGTVSNGYDHTKAFEAAVAVYSRWNDESAADLLGCLINMFIKTCSSFSNHDDGKSFSDIVRQTIRFCGRSVTYVNSLHSFLCYASEKAPDIAQDIRTTCVENLSSPQRSLRLASVIVLREALPNDDAILQQITVIDQVPLHVGNAYDVKMRIKSLFKSFSEMKHSLSSRQVMSHYAIGLLCNKFQPCWEAVFDALRCSSDKALDSYVSSLLFQMAFRPLKTHEFAFEGDENVKEDCVAHLLTRQDCIFKTYSKRVANSVPSSRKQLMTWVKDAWMTEQEKVAVDAQMRSRMVRCLEEVPRLVEGNGTLVLDLIFEVFSEKHQGWRVDDKIAILKLVSSTKSAKNSDGEARLMLLLYSILSSGLPKLQEAALKAILSLDSSCVRYRDNLSNLLDDKLFKDEILNLLGENSENRIPDEDQDSIIPLILHILFGKVQTTSRKSQKSSTKFTVATVLPNLETRFIQAFLSHMSGRIPWKKFYEDDSHFDAYFNNIKVMSGYIHMLTEVYDSLGYKYGDILGQTLRPLVFVLVSIQALVEKHSEDSTSNLKYLRQSAFKCLSTFDKLVSNDFEWGEVLDILFRFVLHPRMKNFAVENTEQTSSLLEFILNRVNCSGFVGFYGLDDWLPLRSVLTLFESEHCKEDVSVNLLDFFITAFTRRCDADSQYYQFLALIVDGLLSSLPRYLQGSKSREILSRCATLLLLMVEGQYLNRESDKRLFVAASCSALQKSSYFIRSEDKVSILISLSSMVETFELDYDVFNDLIRSCARTLRFSKEKNMRRGVSNLLDAIALKEKALKVSSSIIRLLNANMSQNSESFDFDKVLDGFECLSESYFESCSVDVWSLTVSNCLFFMDNEEENILRLSACSAIKNLVTYVSRASAQHIVAAFGGCFDDLINPAIRHGLANPNDEVRNGYIELLGFMVSFNQLLPKLSDLQTLLSNEDRQRAIRGLIEKRSVLSASSVENYLVPILENYIFCKEEKFRNLSDDSQKAFGALSCVLTWNAYKRYVKKYISMCSTKTESTRDAVKVTVQLIQNLYSHYSSASQVEKRLLSGSPESSTVVSEYIISSVVHPIKKILAFRDDSTIITRLPLLEACVSALLITSETVISGELPGVLINTCQVLRSKSQELRDGSRKALCKASEHLGPKFLKYIIRELQAALSRGSQIHVLSYTLNAILKEVSPSAEIGDFDDSSTSIVGIIMEDIFGAAGKDKDAEGYHSKMKEVKAKKSFETIELLCSKLSLNEFDCILGPIKSLLKQSLPMKTEKALDEFLRRVCQGILINEKATTTEVLVLCYGIHKSSLLDSEERSVSRVFKKEDAHFLVDLKTRTETVNVDRAQYTYHLQRIAFDILKAVLGRNPQLLTVENTDGFIPLMAESLKSSHEPLLGALLRVAILIVKLNYEADRDDFFECMVNKAIENVLESPSTRSELCQLSLKYIAMALRQGKGRSCTDDAVRALIVKLTPDLEDPEQQSLAFNFMRAVISKRIYLAEVYDVMDKVLRIMVVNHFQEIRDIARGLYFKFMLSYDQGEKRLEMAFKFMVDNLTYPTASGRQSVMELIHSILLRSSVTVVDKTASSFFIGLANVAVSDDSGKCREMSIALIKELFDKASLSKVRVFERLIETWLANSTKGILRRCGLITYKAYLTHFGVGNNKRLDLSASELTRTYLLSSQLSSNESGEWEDVYLALELSRQVFTCVGRPPWNDSSEFWEAVSECLLFPHTWVRLLSSRLVKIYIMSVKSEKRSNTELLQNIAYRSLRQLAASGMTEALSETAVENIETIFTYFMDYNVSYIAHESHVREVPGITYNLAEDMVLSRSVSLLRKCLSPQFDPINRKAAMTLVARITSLLSGERLHQFTQQVITSLTGAQDSSLEGDLMFEEYSKYFFQTAEEKLGTGPYSKMVSVARAEVSVRRAKRRADKAQLMIDNPQKASERKSKKHARSREKRKDNKDANGYYKAKKRRVV</sequence>
<feature type="domain" description="U3 small nucleolar RNA-associated protein 20" evidence="3">
    <location>
        <begin position="1440"/>
        <end position="1654"/>
    </location>
</feature>
<dbReference type="OrthoDB" id="360653at2759"/>
<reference evidence="4 5" key="1">
    <citation type="submission" date="2017-12" db="EMBL/GenBank/DDBJ databases">
        <title>Genome Sequence of a Multidrug-Resistant Candida haemulonii Isolate from a Patient with Chronic Leg Ulcers in Israel.</title>
        <authorList>
            <person name="Chow N.A."/>
            <person name="Gade L."/>
            <person name="Batra D."/>
            <person name="Rowe L.A."/>
            <person name="Ben-Ami R."/>
            <person name="Loparev V.N."/>
            <person name="Litvintseva A.P."/>
        </authorList>
    </citation>
    <scope>NUCLEOTIDE SEQUENCE [LARGE SCALE GENOMIC DNA]</scope>
    <source>
        <strain evidence="4 5">B11899</strain>
    </source>
</reference>
<dbReference type="GeneID" id="37010481"/>
<keyword evidence="5" id="KW-1185">Reference proteome</keyword>
<evidence type="ECO:0000256" key="1">
    <source>
        <dbReference type="SAM" id="MobiDB-lite"/>
    </source>
</evidence>
<dbReference type="GO" id="GO:0030686">
    <property type="term" value="C:90S preribosome"/>
    <property type="evidence" value="ECO:0007669"/>
    <property type="project" value="TreeGrafter"/>
</dbReference>
<dbReference type="RefSeq" id="XP_025343519.1">
    <property type="nucleotide sequence ID" value="XM_025488752.1"/>
</dbReference>
<organism evidence="4 5">
    <name type="scientific">Candidozyma haemuli</name>
    <dbReference type="NCBI Taxonomy" id="45357"/>
    <lineage>
        <taxon>Eukaryota</taxon>
        <taxon>Fungi</taxon>
        <taxon>Dikarya</taxon>
        <taxon>Ascomycota</taxon>
        <taxon>Saccharomycotina</taxon>
        <taxon>Pichiomycetes</taxon>
        <taxon>Metschnikowiaceae</taxon>
        <taxon>Candidozyma</taxon>
    </lineage>
</organism>
<proteinExistence type="predicted"/>
<dbReference type="InterPro" id="IPR052575">
    <property type="entry name" value="SSU_processome_comp_20"/>
</dbReference>
<dbReference type="GO" id="GO:0032040">
    <property type="term" value="C:small-subunit processome"/>
    <property type="evidence" value="ECO:0007669"/>
    <property type="project" value="TreeGrafter"/>
</dbReference>
<dbReference type="Pfam" id="PF20416">
    <property type="entry name" value="UTP20"/>
    <property type="match status" value="1"/>
</dbReference>
<accession>A0A2V1AXT8</accession>
<evidence type="ECO:0000313" key="5">
    <source>
        <dbReference type="Proteomes" id="UP000244309"/>
    </source>
</evidence>
<dbReference type="Proteomes" id="UP000244309">
    <property type="component" value="Unassembled WGS sequence"/>
</dbReference>
<dbReference type="STRING" id="45357.A0A2V1AXT8"/>
<dbReference type="Pfam" id="PF07539">
    <property type="entry name" value="UTP20_N"/>
    <property type="match status" value="1"/>
</dbReference>
<dbReference type="SUPFAM" id="SSF48371">
    <property type="entry name" value="ARM repeat"/>
    <property type="match status" value="3"/>
</dbReference>
<feature type="region of interest" description="Disordered" evidence="1">
    <location>
        <begin position="2273"/>
        <end position="2322"/>
    </location>
</feature>
<dbReference type="EMBL" id="PKFO01000008">
    <property type="protein sequence ID" value="PVH22579.1"/>
    <property type="molecule type" value="Genomic_DNA"/>
</dbReference>
<evidence type="ECO:0000313" key="4">
    <source>
        <dbReference type="EMBL" id="PVH22579.1"/>
    </source>
</evidence>
<dbReference type="InterPro" id="IPR046523">
    <property type="entry name" value="UTP20_dom"/>
</dbReference>
<evidence type="ECO:0000259" key="2">
    <source>
        <dbReference type="Pfam" id="PF07539"/>
    </source>
</evidence>
<feature type="domain" description="U3 small nucleolar RNA-associated protein 20 N-terminal" evidence="2">
    <location>
        <begin position="683"/>
        <end position="1263"/>
    </location>
</feature>
<dbReference type="VEuPathDB" id="FungiDB:CXQ85_005151"/>
<protein>
    <submittedName>
        <fullName evidence="4">Uncharacterized protein</fullName>
    </submittedName>
</protein>
<evidence type="ECO:0000259" key="3">
    <source>
        <dbReference type="Pfam" id="PF20416"/>
    </source>
</evidence>
<comment type="caution">
    <text evidence="4">The sequence shown here is derived from an EMBL/GenBank/DDBJ whole genome shotgun (WGS) entry which is preliminary data.</text>
</comment>
<dbReference type="InterPro" id="IPR011430">
    <property type="entry name" value="UTP20_N"/>
</dbReference>
<gene>
    <name evidence="4" type="ORF">CXQ85_005151</name>
</gene>
<name>A0A2V1AXT8_9ASCO</name>
<dbReference type="PANTHER" id="PTHR17695">
    <property type="entry name" value="SMALL SUBUNIT PROCESSOME COMPONENT 20 HOMOLOG"/>
    <property type="match status" value="1"/>
</dbReference>
<feature type="compositionally biased region" description="Basic residues" evidence="1">
    <location>
        <begin position="2293"/>
        <end position="2302"/>
    </location>
</feature>